<accession>A0A8J3IDW5</accession>
<evidence type="ECO:0000313" key="1">
    <source>
        <dbReference type="EMBL" id="GHO50523.1"/>
    </source>
</evidence>
<comment type="caution">
    <text evidence="1">The sequence shown here is derived from an EMBL/GenBank/DDBJ whole genome shotgun (WGS) entry which is preliminary data.</text>
</comment>
<name>A0A8J3IDW5_9CHLR</name>
<dbReference type="EMBL" id="BNJF01000008">
    <property type="protein sequence ID" value="GHO50523.1"/>
    <property type="molecule type" value="Genomic_DNA"/>
</dbReference>
<proteinExistence type="predicted"/>
<evidence type="ECO:0000313" key="2">
    <source>
        <dbReference type="Proteomes" id="UP000612362"/>
    </source>
</evidence>
<keyword evidence="2" id="KW-1185">Reference proteome</keyword>
<dbReference type="AlphaFoldDB" id="A0A8J3IDW5"/>
<sequence length="87" mass="9891">MLVITYLVVAPFFDTAKTIVSIGRAVENTSSHSLLLMSKLLAFSLLSMFFPHSPLFLQFIPSYKAYLRFPFCFRTSLPLRIATVSLR</sequence>
<gene>
    <name evidence="1" type="ORF">KSX_86860</name>
</gene>
<dbReference type="Proteomes" id="UP000612362">
    <property type="component" value="Unassembled WGS sequence"/>
</dbReference>
<organism evidence="1 2">
    <name type="scientific">Ktedonospora formicarum</name>
    <dbReference type="NCBI Taxonomy" id="2778364"/>
    <lineage>
        <taxon>Bacteria</taxon>
        <taxon>Bacillati</taxon>
        <taxon>Chloroflexota</taxon>
        <taxon>Ktedonobacteria</taxon>
        <taxon>Ktedonobacterales</taxon>
        <taxon>Ktedonobacteraceae</taxon>
        <taxon>Ktedonospora</taxon>
    </lineage>
</organism>
<reference evidence="1" key="1">
    <citation type="submission" date="2020-10" db="EMBL/GenBank/DDBJ databases">
        <title>Taxonomic study of unclassified bacteria belonging to the class Ktedonobacteria.</title>
        <authorList>
            <person name="Yabe S."/>
            <person name="Wang C.M."/>
            <person name="Zheng Y."/>
            <person name="Sakai Y."/>
            <person name="Cavaletti L."/>
            <person name="Monciardini P."/>
            <person name="Donadio S."/>
        </authorList>
    </citation>
    <scope>NUCLEOTIDE SEQUENCE</scope>
    <source>
        <strain evidence="1">SOSP1-1</strain>
    </source>
</reference>
<protein>
    <submittedName>
        <fullName evidence="1">Uncharacterized protein</fullName>
    </submittedName>
</protein>